<evidence type="ECO:0000313" key="2">
    <source>
        <dbReference type="Proteomes" id="UP000054107"/>
    </source>
</evidence>
<proteinExistence type="predicted"/>
<gene>
    <name evidence="1" type="primary">PARPA_12139.1 scaffold 44939</name>
</gene>
<keyword evidence="2" id="KW-1185">Reference proteome</keyword>
<reference evidence="1 2" key="1">
    <citation type="submission" date="2014-09" db="EMBL/GenBank/DDBJ databases">
        <authorList>
            <person name="Ellenberger Sabrina"/>
        </authorList>
    </citation>
    <scope>NUCLEOTIDE SEQUENCE [LARGE SCALE GENOMIC DNA]</scope>
    <source>
        <strain evidence="1 2">CBS 412.66</strain>
    </source>
</reference>
<name>A0A0B7NS67_9FUNG</name>
<dbReference type="OrthoDB" id="2443197at2759"/>
<organism evidence="1 2">
    <name type="scientific">Parasitella parasitica</name>
    <dbReference type="NCBI Taxonomy" id="35722"/>
    <lineage>
        <taxon>Eukaryota</taxon>
        <taxon>Fungi</taxon>
        <taxon>Fungi incertae sedis</taxon>
        <taxon>Mucoromycota</taxon>
        <taxon>Mucoromycotina</taxon>
        <taxon>Mucoromycetes</taxon>
        <taxon>Mucorales</taxon>
        <taxon>Mucorineae</taxon>
        <taxon>Mucoraceae</taxon>
        <taxon>Parasitella</taxon>
    </lineage>
</organism>
<sequence length="232" mass="26817">MLLRKSVYASRENKRKISETLNEYANTVGSVMKSSRLSFEDPFVSTSNASLGNLYYEHKINEARRKVKYVEELSKQDMMYFSILDFSQNNKKNILQEVLGMDDYKRFKTECITKVETSVFAGNTCKSILIQMKEAVNMKKVLKDEKEKVLAWNDGKNKQTTLWILKIVKLFYFNLKPVDYANKAKQPMNQISAIGAHSTGFSTLLSMRFYVQMIRSQMEYGLAICALNQTNI</sequence>
<dbReference type="AlphaFoldDB" id="A0A0B7NS67"/>
<protein>
    <submittedName>
        <fullName evidence="1">Uncharacterized protein</fullName>
    </submittedName>
</protein>
<accession>A0A0B7NS67</accession>
<evidence type="ECO:0000313" key="1">
    <source>
        <dbReference type="EMBL" id="CEP17839.1"/>
    </source>
</evidence>
<dbReference type="Proteomes" id="UP000054107">
    <property type="component" value="Unassembled WGS sequence"/>
</dbReference>
<dbReference type="EMBL" id="LN733737">
    <property type="protein sequence ID" value="CEP17839.1"/>
    <property type="molecule type" value="Genomic_DNA"/>
</dbReference>